<dbReference type="EnsemblPlants" id="OB01G25580.1">
    <property type="protein sequence ID" value="OB01G25580.1"/>
    <property type="gene ID" value="OB01G25580"/>
</dbReference>
<name>J3L002_ORYBR</name>
<proteinExistence type="predicted"/>
<dbReference type="Pfam" id="PF13920">
    <property type="entry name" value="zf-C3HC4_3"/>
    <property type="match status" value="1"/>
</dbReference>
<protein>
    <recommendedName>
        <fullName evidence="4">RING-type domain-containing protein</fullName>
    </recommendedName>
</protein>
<reference evidence="2" key="1">
    <citation type="journal article" date="2013" name="Nat. Commun.">
        <title>Whole-genome sequencing of Oryza brachyantha reveals mechanisms underlying Oryza genome evolution.</title>
        <authorList>
            <person name="Chen J."/>
            <person name="Huang Q."/>
            <person name="Gao D."/>
            <person name="Wang J."/>
            <person name="Lang Y."/>
            <person name="Liu T."/>
            <person name="Li B."/>
            <person name="Bai Z."/>
            <person name="Luis Goicoechea J."/>
            <person name="Liang C."/>
            <person name="Chen C."/>
            <person name="Zhang W."/>
            <person name="Sun S."/>
            <person name="Liao Y."/>
            <person name="Zhang X."/>
            <person name="Yang L."/>
            <person name="Song C."/>
            <person name="Wang M."/>
            <person name="Shi J."/>
            <person name="Liu G."/>
            <person name="Liu J."/>
            <person name="Zhou H."/>
            <person name="Zhou W."/>
            <person name="Yu Q."/>
            <person name="An N."/>
            <person name="Chen Y."/>
            <person name="Cai Q."/>
            <person name="Wang B."/>
            <person name="Liu B."/>
            <person name="Min J."/>
            <person name="Huang Y."/>
            <person name="Wu H."/>
            <person name="Li Z."/>
            <person name="Zhang Y."/>
            <person name="Yin Y."/>
            <person name="Song W."/>
            <person name="Jiang J."/>
            <person name="Jackson S.A."/>
            <person name="Wing R.A."/>
            <person name="Wang J."/>
            <person name="Chen M."/>
        </authorList>
    </citation>
    <scope>NUCLEOTIDE SEQUENCE [LARGE SCALE GENOMIC DNA]</scope>
    <source>
        <strain evidence="2">cv. IRGC 101232</strain>
    </source>
</reference>
<evidence type="ECO:0000256" key="1">
    <source>
        <dbReference type="SAM" id="MobiDB-lite"/>
    </source>
</evidence>
<dbReference type="InterPro" id="IPR045194">
    <property type="entry name" value="MGRN1/RNF157-like"/>
</dbReference>
<reference evidence="2" key="2">
    <citation type="submission" date="2013-04" db="UniProtKB">
        <authorList>
            <consortium name="EnsemblPlants"/>
        </authorList>
    </citation>
    <scope>IDENTIFICATION</scope>
</reference>
<dbReference type="PANTHER" id="PTHR22996:SF11">
    <property type="entry name" value="RING-TYPE E3 UBIQUITIN TRANSFERASE"/>
    <property type="match status" value="1"/>
</dbReference>
<organism evidence="2">
    <name type="scientific">Oryza brachyantha</name>
    <name type="common">malo sina</name>
    <dbReference type="NCBI Taxonomy" id="4533"/>
    <lineage>
        <taxon>Eukaryota</taxon>
        <taxon>Viridiplantae</taxon>
        <taxon>Streptophyta</taxon>
        <taxon>Embryophyta</taxon>
        <taxon>Tracheophyta</taxon>
        <taxon>Spermatophyta</taxon>
        <taxon>Magnoliopsida</taxon>
        <taxon>Liliopsida</taxon>
        <taxon>Poales</taxon>
        <taxon>Poaceae</taxon>
        <taxon>BOP clade</taxon>
        <taxon>Oryzoideae</taxon>
        <taxon>Oryzeae</taxon>
        <taxon>Oryzinae</taxon>
        <taxon>Oryza</taxon>
    </lineage>
</organism>
<dbReference type="Gene3D" id="3.30.40.10">
    <property type="entry name" value="Zinc/RING finger domain, C3HC4 (zinc finger)"/>
    <property type="match status" value="1"/>
</dbReference>
<feature type="region of interest" description="Disordered" evidence="1">
    <location>
        <begin position="1"/>
        <end position="20"/>
    </location>
</feature>
<keyword evidence="3" id="KW-1185">Reference proteome</keyword>
<dbReference type="InterPro" id="IPR013083">
    <property type="entry name" value="Znf_RING/FYVE/PHD"/>
</dbReference>
<dbReference type="GO" id="GO:0008270">
    <property type="term" value="F:zinc ion binding"/>
    <property type="evidence" value="ECO:0007669"/>
    <property type="project" value="UniProtKB-KW"/>
</dbReference>
<dbReference type="GO" id="GO:0061630">
    <property type="term" value="F:ubiquitin protein ligase activity"/>
    <property type="evidence" value="ECO:0007669"/>
    <property type="project" value="UniProtKB-EC"/>
</dbReference>
<evidence type="ECO:0008006" key="4">
    <source>
        <dbReference type="Google" id="ProtNLM"/>
    </source>
</evidence>
<dbReference type="HOGENOM" id="CLU_2018736_0_0_1"/>
<dbReference type="PANTHER" id="PTHR22996">
    <property type="entry name" value="MAHOGUNIN"/>
    <property type="match status" value="1"/>
</dbReference>
<dbReference type="eggNOG" id="KOG4265">
    <property type="taxonomic scope" value="Eukaryota"/>
</dbReference>
<evidence type="ECO:0000313" key="2">
    <source>
        <dbReference type="EnsemblPlants" id="OB01G25580.1"/>
    </source>
</evidence>
<sequence length="123" mass="13611">MGGPRRERGRRGRRPEEGGVPVWLGKAQGVIVEMDVSSNQESEGAHEAEESKSLVKYAIFVKKDNEIYGIENTANKNALEDDSGKECIVCLSETRDTAVLPCWHMCLCRDAQCAGNLLRAFAR</sequence>
<dbReference type="GO" id="GO:0016567">
    <property type="term" value="P:protein ubiquitination"/>
    <property type="evidence" value="ECO:0007669"/>
    <property type="project" value="TreeGrafter"/>
</dbReference>
<accession>J3L002</accession>
<dbReference type="Gramene" id="OB01G25580.1">
    <property type="protein sequence ID" value="OB01G25580.1"/>
    <property type="gene ID" value="OB01G25580"/>
</dbReference>
<dbReference type="AlphaFoldDB" id="J3L002"/>
<evidence type="ECO:0000313" key="3">
    <source>
        <dbReference type="Proteomes" id="UP000006038"/>
    </source>
</evidence>
<dbReference type="Proteomes" id="UP000006038">
    <property type="component" value="Chromosome 1"/>
</dbReference>